<evidence type="ECO:0000256" key="7">
    <source>
        <dbReference type="SAM" id="Phobius"/>
    </source>
</evidence>
<evidence type="ECO:0000256" key="4">
    <source>
        <dbReference type="ARBA" id="ARBA00022989"/>
    </source>
</evidence>
<feature type="domain" description="ABC3 transporter permease C-terminal" evidence="8">
    <location>
        <begin position="297"/>
        <end position="420"/>
    </location>
</feature>
<feature type="domain" description="MacB-like periplasmic core" evidence="9">
    <location>
        <begin position="21"/>
        <end position="258"/>
    </location>
</feature>
<evidence type="ECO:0000256" key="2">
    <source>
        <dbReference type="ARBA" id="ARBA00022475"/>
    </source>
</evidence>
<reference evidence="11" key="3">
    <citation type="submission" date="2024-03" db="EMBL/GenBank/DDBJ databases">
        <title>The Genome Sequence of Enterococcus sp. DIV0238c.</title>
        <authorList>
            <consortium name="The Broad Institute Genomics Platform"/>
            <consortium name="The Broad Institute Microbial Omics Core"/>
            <consortium name="The Broad Institute Genomic Center for Infectious Diseases"/>
            <person name="Earl A."/>
            <person name="Manson A."/>
            <person name="Gilmore M."/>
            <person name="Schwartman J."/>
            <person name="Shea T."/>
            <person name="Abouelleil A."/>
            <person name="Cao P."/>
            <person name="Chapman S."/>
            <person name="Cusick C."/>
            <person name="Young S."/>
            <person name="Neafsey D."/>
            <person name="Nusbaum C."/>
            <person name="Birren B."/>
        </authorList>
    </citation>
    <scope>NUCLEOTIDE SEQUENCE</scope>
    <source>
        <strain evidence="11">9D6_DIV0238</strain>
    </source>
</reference>
<evidence type="ECO:0000256" key="5">
    <source>
        <dbReference type="ARBA" id="ARBA00023136"/>
    </source>
</evidence>
<dbReference type="PANTHER" id="PTHR30572">
    <property type="entry name" value="MEMBRANE COMPONENT OF TRANSPORTER-RELATED"/>
    <property type="match status" value="1"/>
</dbReference>
<feature type="transmembrane region" description="Helical" evidence="7">
    <location>
        <begin position="294"/>
        <end position="318"/>
    </location>
</feature>
<reference evidence="11" key="2">
    <citation type="submission" date="2017-05" db="EMBL/GenBank/DDBJ databases">
        <authorList>
            <consortium name="The Broad Institute Genomics Platform"/>
            <consortium name="The Broad Institute Genomic Center for Infectious Diseases"/>
            <person name="Earl A."/>
            <person name="Manson A."/>
            <person name="Schwartman J."/>
            <person name="Gilmore M."/>
            <person name="Abouelleil A."/>
            <person name="Cao P."/>
            <person name="Chapman S."/>
            <person name="Cusick C."/>
            <person name="Shea T."/>
            <person name="Young S."/>
            <person name="Neafsey D."/>
            <person name="Nusbaum C."/>
            <person name="Birren B."/>
        </authorList>
    </citation>
    <scope>NUCLEOTIDE SEQUENCE</scope>
    <source>
        <strain evidence="11">9D6_DIV0238</strain>
    </source>
</reference>
<dbReference type="Proteomes" id="UP000196151">
    <property type="component" value="Chromosome"/>
</dbReference>
<proteinExistence type="inferred from homology"/>
<dbReference type="Pfam" id="PF02687">
    <property type="entry name" value="FtsX"/>
    <property type="match status" value="1"/>
</dbReference>
<dbReference type="Pfam" id="PF12704">
    <property type="entry name" value="MacB_PCD"/>
    <property type="match status" value="1"/>
</dbReference>
<keyword evidence="12" id="KW-1185">Reference proteome</keyword>
<comment type="similarity">
    <text evidence="6">Belongs to the ABC-4 integral membrane protein family.</text>
</comment>
<gene>
    <name evidence="11" type="ORF">A5889_002452</name>
    <name evidence="10" type="ORF">A5889_003133</name>
</gene>
<dbReference type="InterPro" id="IPR003838">
    <property type="entry name" value="ABC3_permease_C"/>
</dbReference>
<evidence type="ECO:0000313" key="10">
    <source>
        <dbReference type="EMBL" id="OUZ28378.1"/>
    </source>
</evidence>
<keyword evidence="2" id="KW-1003">Cell membrane</keyword>
<dbReference type="EMBL" id="NIBQ01000004">
    <property type="protein sequence ID" value="OUZ28378.1"/>
    <property type="molecule type" value="Genomic_DNA"/>
</dbReference>
<dbReference type="OrthoDB" id="9770036at2"/>
<dbReference type="GO" id="GO:0022857">
    <property type="term" value="F:transmembrane transporter activity"/>
    <property type="evidence" value="ECO:0007669"/>
    <property type="project" value="TreeGrafter"/>
</dbReference>
<keyword evidence="3 7" id="KW-0812">Transmembrane</keyword>
<evidence type="ECO:0000313" key="12">
    <source>
        <dbReference type="Proteomes" id="UP000196151"/>
    </source>
</evidence>
<evidence type="ECO:0000259" key="9">
    <source>
        <dbReference type="Pfam" id="PF12704"/>
    </source>
</evidence>
<feature type="transmembrane region" description="Helical" evidence="7">
    <location>
        <begin position="388"/>
        <end position="408"/>
    </location>
</feature>
<dbReference type="AlphaFoldDB" id="A0A200ITX4"/>
<sequence>MKFSDILKSASSNLMRNKGRTILTIVAIFIGAFTISLTTGVNIGVNDYIDKQVGSVGGENQIFVQPKMEMNMGNSDEPTKYDPDKKTSTMSQIQAMTEKDVEKIKELKGIDSVEPMKSATIDYIEGTNGEKYVFSASSTMEDMNIDLETGKTVSQDSTAFEINLAPEYVKSLGFKSSKDAVGKTVKLGTAPTLGGEEKVVEAKIVGVRNTSLIQGGMSLMNRSLVDKLVEINEEGLPENMQNQYGMVIAAADKNSTKEDITAIKDRLDKAGYTGSTVEDEIGMIRNIINAITGVLTMFGAIALLAASFGIINTLYMSVQERTREIGLMKAMGLSSGKVFTIFSVEAALIGFLGSVLGILGAVGVGALVNQIAADSFLEALTGFTLIQFSAGSSLVIILVIMAIAFLAGTLPARRAAKLDPIESLRYE</sequence>
<evidence type="ECO:0000256" key="1">
    <source>
        <dbReference type="ARBA" id="ARBA00004651"/>
    </source>
</evidence>
<reference evidence="10" key="1">
    <citation type="submission" date="2017-05" db="EMBL/GenBank/DDBJ databases">
        <title>The Genome Sequence of Enterococcus sp. 9D6_DIV0238.</title>
        <authorList>
            <consortium name="The Broad Institute Genomics Platform"/>
            <consortium name="The Broad Institute Genomic Center for Infectious Diseases"/>
            <person name="Earl A."/>
            <person name="Manson A."/>
            <person name="Schwartman J."/>
            <person name="Gilmore M."/>
            <person name="Abouelleil A."/>
            <person name="Cao P."/>
            <person name="Chapman S."/>
            <person name="Cusick C."/>
            <person name="Shea T."/>
            <person name="Young S."/>
            <person name="Neafsey D."/>
            <person name="Nusbaum C."/>
            <person name="Birren B."/>
        </authorList>
    </citation>
    <scope>NUCLEOTIDE SEQUENCE [LARGE SCALE GENOMIC DNA]</scope>
    <source>
        <strain evidence="10">9D6_DIV0238</strain>
    </source>
</reference>
<keyword evidence="5 7" id="KW-0472">Membrane</keyword>
<comment type="subcellular location">
    <subcellularLocation>
        <location evidence="1">Cell membrane</location>
        <topology evidence="1">Multi-pass membrane protein</topology>
    </subcellularLocation>
</comment>
<dbReference type="RefSeq" id="WP_087642158.1">
    <property type="nucleotide sequence ID" value="NZ_CP147246.1"/>
</dbReference>
<feature type="transmembrane region" description="Helical" evidence="7">
    <location>
        <begin position="339"/>
        <end position="368"/>
    </location>
</feature>
<organism evidence="10">
    <name type="scientific">Candidatus Enterococcus dunnyi</name>
    <dbReference type="NCBI Taxonomy" id="1834192"/>
    <lineage>
        <taxon>Bacteria</taxon>
        <taxon>Bacillati</taxon>
        <taxon>Bacillota</taxon>
        <taxon>Bacilli</taxon>
        <taxon>Lactobacillales</taxon>
        <taxon>Enterococcaceae</taxon>
        <taxon>Enterococcus</taxon>
    </lineage>
</organism>
<dbReference type="InterPro" id="IPR025857">
    <property type="entry name" value="MacB_PCD"/>
</dbReference>
<evidence type="ECO:0000256" key="3">
    <source>
        <dbReference type="ARBA" id="ARBA00022692"/>
    </source>
</evidence>
<accession>A0A200ITX4</accession>
<name>A0A200ITX4_9ENTE</name>
<feature type="transmembrane region" description="Helical" evidence="7">
    <location>
        <begin position="21"/>
        <end position="45"/>
    </location>
</feature>
<evidence type="ECO:0000259" key="8">
    <source>
        <dbReference type="Pfam" id="PF02687"/>
    </source>
</evidence>
<protein>
    <submittedName>
        <fullName evidence="10">Permease</fullName>
    </submittedName>
</protein>
<dbReference type="InterPro" id="IPR050250">
    <property type="entry name" value="Macrolide_Exporter_MacB"/>
</dbReference>
<dbReference type="EMBL" id="CP147246">
    <property type="protein sequence ID" value="WYJ94910.1"/>
    <property type="molecule type" value="Genomic_DNA"/>
</dbReference>
<evidence type="ECO:0000313" key="11">
    <source>
        <dbReference type="EMBL" id="WYJ94910.1"/>
    </source>
</evidence>
<evidence type="ECO:0000256" key="6">
    <source>
        <dbReference type="ARBA" id="ARBA00038076"/>
    </source>
</evidence>
<dbReference type="PANTHER" id="PTHR30572:SF4">
    <property type="entry name" value="ABC TRANSPORTER PERMEASE YTRF"/>
    <property type="match status" value="1"/>
</dbReference>
<dbReference type="GO" id="GO:0005886">
    <property type="term" value="C:plasma membrane"/>
    <property type="evidence" value="ECO:0007669"/>
    <property type="project" value="UniProtKB-SubCell"/>
</dbReference>
<keyword evidence="4 7" id="KW-1133">Transmembrane helix</keyword>